<reference evidence="4 5" key="1">
    <citation type="submission" date="2018-06" db="EMBL/GenBank/DDBJ databases">
        <title>Complete genome of Desulfovibrio marinus P48SEP.</title>
        <authorList>
            <person name="Crispim J.S."/>
            <person name="Vidigal P.M.P."/>
            <person name="Silva L.C.F."/>
            <person name="Araujo L.C."/>
            <person name="Laguardia C.N."/>
            <person name="Dias R.S."/>
            <person name="Sousa M.P."/>
            <person name="Paula S.O."/>
            <person name="Silva C."/>
        </authorList>
    </citation>
    <scope>NUCLEOTIDE SEQUENCE [LARGE SCALE GENOMIC DNA]</scope>
    <source>
        <strain evidence="4 5">P48SEP</strain>
    </source>
</reference>
<feature type="region of interest" description="Disordered" evidence="1">
    <location>
        <begin position="33"/>
        <end position="55"/>
    </location>
</feature>
<dbReference type="EMBL" id="QMIF01000009">
    <property type="protein sequence ID" value="TVM32754.1"/>
    <property type="molecule type" value="Genomic_DNA"/>
</dbReference>
<evidence type="ECO:0000313" key="5">
    <source>
        <dbReference type="Proteomes" id="UP000434052"/>
    </source>
</evidence>
<organism evidence="4 5">
    <name type="scientific">Oceanidesulfovibrio marinus</name>
    <dbReference type="NCBI Taxonomy" id="370038"/>
    <lineage>
        <taxon>Bacteria</taxon>
        <taxon>Pseudomonadati</taxon>
        <taxon>Thermodesulfobacteriota</taxon>
        <taxon>Desulfovibrionia</taxon>
        <taxon>Desulfovibrionales</taxon>
        <taxon>Desulfovibrionaceae</taxon>
        <taxon>Oceanidesulfovibrio</taxon>
    </lineage>
</organism>
<dbReference type="OrthoDB" id="5525004at2"/>
<evidence type="ECO:0000313" key="4">
    <source>
        <dbReference type="EMBL" id="TVM32754.1"/>
    </source>
</evidence>
<evidence type="ECO:0008006" key="7">
    <source>
        <dbReference type="Google" id="ProtNLM"/>
    </source>
</evidence>
<dbReference type="Proteomes" id="UP000434052">
    <property type="component" value="Unassembled WGS sequence"/>
</dbReference>
<keyword evidence="6" id="KW-1185">Reference proteome</keyword>
<keyword evidence="2" id="KW-0732">Signal</keyword>
<evidence type="ECO:0000256" key="2">
    <source>
        <dbReference type="SAM" id="SignalP"/>
    </source>
</evidence>
<evidence type="ECO:0000313" key="6">
    <source>
        <dbReference type="Proteomes" id="UP000503251"/>
    </source>
</evidence>
<dbReference type="Proteomes" id="UP000503251">
    <property type="component" value="Chromosome"/>
</dbReference>
<evidence type="ECO:0000313" key="3">
    <source>
        <dbReference type="EMBL" id="QJT09259.1"/>
    </source>
</evidence>
<name>A0A6P1ZDY0_9BACT</name>
<feature type="signal peptide" evidence="2">
    <location>
        <begin position="1"/>
        <end position="27"/>
    </location>
</feature>
<feature type="chain" id="PRO_5030159356" description="Regulator RcnB of Ni and Co efflux" evidence="2">
    <location>
        <begin position="28"/>
        <end position="128"/>
    </location>
</feature>
<accession>A0A6P1ZDY0</accession>
<protein>
    <recommendedName>
        <fullName evidence="7">Regulator RcnB of Ni and Co efflux</fullName>
    </recommendedName>
</protein>
<dbReference type="RefSeq" id="WP_144305936.1">
    <property type="nucleotide sequence ID" value="NZ_CP039543.1"/>
</dbReference>
<sequence length="128" mass="15078">MRFHLKTLTLFAALMLALLLTAPVAFAQPKHMPPGQAKKMMPGQKAPGPPPHAPAHGYRHKYRFYPEQKLYYDIDDGWYYHYEGGQWRRFDNNPLLNIQLGPFFTIDMDTDLPYTHYQEHRTRYKVSP</sequence>
<dbReference type="AlphaFoldDB" id="A0A6P1ZDY0"/>
<dbReference type="EMBL" id="CP039543">
    <property type="protein sequence ID" value="QJT09259.1"/>
    <property type="molecule type" value="Genomic_DNA"/>
</dbReference>
<gene>
    <name evidence="4" type="ORF">DQK91_13665</name>
    <name evidence="3" type="ORF">E8L03_10050</name>
</gene>
<proteinExistence type="predicted"/>
<evidence type="ECO:0000256" key="1">
    <source>
        <dbReference type="SAM" id="MobiDB-lite"/>
    </source>
</evidence>
<reference evidence="3 6" key="2">
    <citation type="submission" date="2019-04" db="EMBL/GenBank/DDBJ databases">
        <title>Isolation and culture of sulfate reducing bacteria from the cold seep of the South China Sea.</title>
        <authorList>
            <person name="Sun C."/>
            <person name="Liu R."/>
        </authorList>
    </citation>
    <scope>NUCLEOTIDE SEQUENCE [LARGE SCALE GENOMIC DNA]</scope>
    <source>
        <strain evidence="3 6">CS1</strain>
    </source>
</reference>